<dbReference type="AlphaFoldDB" id="A0A0D6B8W5"/>
<gene>
    <name evidence="1" type="ORF">NHU_04450</name>
</gene>
<dbReference type="PATRIC" id="fig|35806.4.peg.4556"/>
<dbReference type="EMBL" id="AP014802">
    <property type="protein sequence ID" value="BAQ71563.1"/>
    <property type="molecule type" value="Genomic_DNA"/>
</dbReference>
<proteinExistence type="predicted"/>
<protein>
    <submittedName>
        <fullName evidence="1">Uncharacterized protein</fullName>
    </submittedName>
</protein>
<sequence length="478" mass="52137">MAGKALNKKNLLELGADTLADLLLEAVKGDAARQRRVRMALSADQGPEAITADLLKRFASIRRGRSFISRKAQKKLARELAELTRLVETRIAPDAPDAAFDLLWAELQLAPGIHERTDDSQGTIGEVMGEAMAAIERLAPRLGKDPAALAETVFEAILDDGYGTFDDVVPALAEALGATGLARLKALAEAARAAPPTEADLARYAFISDRDARAARAVAGRNRSLDMILRDVADAEGDVDSWLARYTPEQLTYSTIAPDAATRLLAAGRAGDALRLIEAALPGESDDPWFDDPALDAAHFACLEALGRKDDLRAALWQRFARRLCPDALRRHLRLLPDFEDIEAEERARGIVLDYEPVEKALAYCLEAPDLSLAAELIEARSEEIDGNAYEILTPLAEALAPAYPLAAVLLWRAMIDFALGRRRAGRYGHAARHLSDCAAADAEIRDYGPHLSHADYLDGLRQSHARKSAFWKRLRTG</sequence>
<dbReference type="InterPro" id="IPR049245">
    <property type="entry name" value="DUF6880"/>
</dbReference>
<evidence type="ECO:0000313" key="2">
    <source>
        <dbReference type="Proteomes" id="UP000064912"/>
    </source>
</evidence>
<dbReference type="Pfam" id="PF21810">
    <property type="entry name" value="DUF6880"/>
    <property type="match status" value="1"/>
</dbReference>
<name>A0A0D6B8W5_RHOSU</name>
<keyword evidence="1" id="KW-0614">Plasmid</keyword>
<dbReference type="Proteomes" id="UP000064912">
    <property type="component" value="Plasmid Plasmid2"/>
</dbReference>
<evidence type="ECO:0000313" key="1">
    <source>
        <dbReference type="EMBL" id="BAQ71563.1"/>
    </source>
</evidence>
<reference evidence="1 2" key="1">
    <citation type="submission" date="2015-02" db="EMBL/GenBank/DDBJ databases">
        <title>Genome sequene of Rhodovulum sulfidophilum DSM 2351.</title>
        <authorList>
            <person name="Nagao N."/>
        </authorList>
    </citation>
    <scope>NUCLEOTIDE SEQUENCE [LARGE SCALE GENOMIC DNA]</scope>
    <source>
        <strain evidence="1 2">DSM 2351</strain>
        <plasmid evidence="2">Plasmid Plasmid2 DNA</plasmid>
    </source>
</reference>
<geneLocation type="plasmid" evidence="2">
    <name>Plasmid2 DNA</name>
</geneLocation>
<accession>A0A0D6B8W5</accession>
<dbReference type="KEGG" id="rsu:NHU_04450"/>
<organism evidence="1 2">
    <name type="scientific">Rhodovulum sulfidophilum</name>
    <name type="common">Rhodobacter sulfidophilus</name>
    <dbReference type="NCBI Taxonomy" id="35806"/>
    <lineage>
        <taxon>Bacteria</taxon>
        <taxon>Pseudomonadati</taxon>
        <taxon>Pseudomonadota</taxon>
        <taxon>Alphaproteobacteria</taxon>
        <taxon>Rhodobacterales</taxon>
        <taxon>Paracoccaceae</taxon>
        <taxon>Rhodovulum</taxon>
    </lineage>
</organism>